<keyword evidence="1" id="KW-0732">Signal</keyword>
<evidence type="ECO:0000313" key="2">
    <source>
        <dbReference type="EMBL" id="MXY33472.1"/>
    </source>
</evidence>
<dbReference type="Gene3D" id="3.40.50.2300">
    <property type="match status" value="2"/>
</dbReference>
<dbReference type="InterPro" id="IPR007487">
    <property type="entry name" value="ABC_transpt-TYRBP-like"/>
</dbReference>
<evidence type="ECO:0000256" key="1">
    <source>
        <dbReference type="SAM" id="SignalP"/>
    </source>
</evidence>
<comment type="caution">
    <text evidence="2">The sequence shown here is derived from an EMBL/GenBank/DDBJ whole genome shotgun (WGS) entry which is preliminary data.</text>
</comment>
<dbReference type="PANTHER" id="PTHR35271">
    <property type="entry name" value="ABC TRANSPORTER, SUBSTRATE-BINDING LIPOPROTEIN-RELATED"/>
    <property type="match status" value="1"/>
</dbReference>
<name>A0A6B0Y0P3_9RHOB</name>
<accession>A0A6B0Y0P3</accession>
<dbReference type="InterPro" id="IPR028082">
    <property type="entry name" value="Peripla_BP_I"/>
</dbReference>
<dbReference type="SUPFAM" id="SSF53822">
    <property type="entry name" value="Periplasmic binding protein-like I"/>
    <property type="match status" value="1"/>
</dbReference>
<gene>
    <name evidence="2" type="ORF">F4Y60_05160</name>
</gene>
<protein>
    <submittedName>
        <fullName evidence="2">ABC transporter substrate-binding protein</fullName>
    </submittedName>
</protein>
<dbReference type="EMBL" id="VXRY01000206">
    <property type="protein sequence ID" value="MXY33472.1"/>
    <property type="molecule type" value="Genomic_DNA"/>
</dbReference>
<dbReference type="AlphaFoldDB" id="A0A6B0Y0P3"/>
<organism evidence="2">
    <name type="scientific">Boseongicola sp. SB0664_bin_43</name>
    <dbReference type="NCBI Taxonomy" id="2604844"/>
    <lineage>
        <taxon>Bacteria</taxon>
        <taxon>Pseudomonadati</taxon>
        <taxon>Pseudomonadota</taxon>
        <taxon>Alphaproteobacteria</taxon>
        <taxon>Rhodobacterales</taxon>
        <taxon>Paracoccaceae</taxon>
        <taxon>Boseongicola</taxon>
    </lineage>
</organism>
<proteinExistence type="predicted"/>
<dbReference type="Pfam" id="PF04392">
    <property type="entry name" value="ABC_sub_bind"/>
    <property type="match status" value="1"/>
</dbReference>
<dbReference type="CDD" id="cd06325">
    <property type="entry name" value="PBP1_ABC_unchar_transporter"/>
    <property type="match status" value="1"/>
</dbReference>
<dbReference type="PANTHER" id="PTHR35271:SF1">
    <property type="entry name" value="ABC TRANSPORTER, SUBSTRATE-BINDING LIPOPROTEIN"/>
    <property type="match status" value="1"/>
</dbReference>
<feature type="signal peptide" evidence="1">
    <location>
        <begin position="1"/>
        <end position="24"/>
    </location>
</feature>
<sequence length="323" mass="33734">MTMKIQILYAAALAIAPFGSAVQAQDKTVALANLGPHPALNAVIGGFKKGMADGGYAEGSEVAFEYQDASFDAAVVAQMIATLEASDPDLFLTVTTPISQAALRVVQDKSIPIVFAPVTDPVDAGLVPSWDGGSDRFTGASNLQSMETVFAFARDLLGDADTVGILFNPGDANDVVNVRYAERAAAEMGIELVTVSVEATADIPVRVDALKDTDVIYLIPSSMLQPALPAVAAAARRNGVPVINASPVGVEDGQILASMSVSWFEVGRQAGLRAARILDGEPVSAVDVYRPSPEDHSATISARYMEEFGMTLPDALADCGCTK</sequence>
<feature type="chain" id="PRO_5025503808" evidence="1">
    <location>
        <begin position="25"/>
        <end position="323"/>
    </location>
</feature>
<reference evidence="2" key="1">
    <citation type="submission" date="2019-09" db="EMBL/GenBank/DDBJ databases">
        <title>Characterisation of the sponge microbiome using genome-centric metagenomics.</title>
        <authorList>
            <person name="Engelberts J.P."/>
            <person name="Robbins S.J."/>
            <person name="De Goeij J.M."/>
            <person name="Aranda M."/>
            <person name="Bell S.C."/>
            <person name="Webster N.S."/>
        </authorList>
    </citation>
    <scope>NUCLEOTIDE SEQUENCE</scope>
    <source>
        <strain evidence="2">SB0664_bin_43</strain>
    </source>
</reference>